<dbReference type="OrthoDB" id="2571794at2"/>
<evidence type="ECO:0000313" key="1">
    <source>
        <dbReference type="EMBL" id="RKD25951.1"/>
    </source>
</evidence>
<evidence type="ECO:0000313" key="2">
    <source>
        <dbReference type="Proteomes" id="UP000284219"/>
    </source>
</evidence>
<proteinExistence type="predicted"/>
<dbReference type="AlphaFoldDB" id="A0A419SP05"/>
<reference evidence="1 2" key="1">
    <citation type="submission" date="2016-08" db="EMBL/GenBank/DDBJ databases">
        <title>Novel Firmicute Genomes.</title>
        <authorList>
            <person name="Poppleton D.I."/>
            <person name="Gribaldo S."/>
        </authorList>
    </citation>
    <scope>NUCLEOTIDE SEQUENCE [LARGE SCALE GENOMIC DNA]</scope>
    <source>
        <strain evidence="1 2">RAOx-1</strain>
    </source>
</reference>
<gene>
    <name evidence="1" type="ORF">BEP19_03230</name>
</gene>
<dbReference type="EMBL" id="MCHY01000006">
    <property type="protein sequence ID" value="RKD25951.1"/>
    <property type="molecule type" value="Genomic_DNA"/>
</dbReference>
<keyword evidence="2" id="KW-1185">Reference proteome</keyword>
<accession>A0A419SP05</accession>
<name>A0A419SP05_9BACL</name>
<dbReference type="Proteomes" id="UP000284219">
    <property type="component" value="Unassembled WGS sequence"/>
</dbReference>
<organism evidence="1 2">
    <name type="scientific">Ammoniphilus oxalaticus</name>
    <dbReference type="NCBI Taxonomy" id="66863"/>
    <lineage>
        <taxon>Bacteria</taxon>
        <taxon>Bacillati</taxon>
        <taxon>Bacillota</taxon>
        <taxon>Bacilli</taxon>
        <taxon>Bacillales</taxon>
        <taxon>Paenibacillaceae</taxon>
        <taxon>Aneurinibacillus group</taxon>
        <taxon>Ammoniphilus</taxon>
    </lineage>
</organism>
<protein>
    <submittedName>
        <fullName evidence="1">Uncharacterized protein</fullName>
    </submittedName>
</protein>
<comment type="caution">
    <text evidence="1">The sequence shown here is derived from an EMBL/GenBank/DDBJ whole genome shotgun (WGS) entry which is preliminary data.</text>
</comment>
<dbReference type="RefSeq" id="WP_120188631.1">
    <property type="nucleotide sequence ID" value="NZ_MCHY01000006.1"/>
</dbReference>
<sequence>MNSENGQQDYYGNLTQFERLSVAVILQQTSRKAGATKKEIMRLLQVRSDEAFLLFIKKANHLIGDLLKIVYDEEQERCVAMTRLVTYTARYVLNDMELAILLYIFYCERVAGFPYLSFETILRQFEHVDLHAERRLKTRLTKLCKEELICVLDHADDDKDVAYQLTAVGRCIFPDHYLRRVVSASQGGEVTLDQVRDFFKLGNEPMEEKLEVDEESGNEQLGFFEGTVD</sequence>